<comment type="caution">
    <text evidence="2">The sequence shown here is derived from an EMBL/GenBank/DDBJ whole genome shotgun (WGS) entry which is preliminary data.</text>
</comment>
<evidence type="ECO:0000256" key="1">
    <source>
        <dbReference type="SAM" id="MobiDB-lite"/>
    </source>
</evidence>
<feature type="compositionally biased region" description="Basic residues" evidence="1">
    <location>
        <begin position="48"/>
        <end position="57"/>
    </location>
</feature>
<proteinExistence type="predicted"/>
<dbReference type="Proteomes" id="UP000479710">
    <property type="component" value="Unassembled WGS sequence"/>
</dbReference>
<accession>A0A6G1CWZ0</accession>
<protein>
    <submittedName>
        <fullName evidence="2">Uncharacterized protein</fullName>
    </submittedName>
</protein>
<dbReference type="AlphaFoldDB" id="A0A6G1CWZ0"/>
<name>A0A6G1CWZ0_9ORYZ</name>
<gene>
    <name evidence="2" type="ORF">E2562_036030</name>
</gene>
<sequence>MKIGRDGWKRLHPPCSATIRSHIADLAARLLTNQIWTMAAVFDAGARPPRHHHHHAARGQEETAGEAASSPCLDVIRSHPVDLADRLRAN</sequence>
<organism evidence="2 3">
    <name type="scientific">Oryza meyeriana var. granulata</name>
    <dbReference type="NCBI Taxonomy" id="110450"/>
    <lineage>
        <taxon>Eukaryota</taxon>
        <taxon>Viridiplantae</taxon>
        <taxon>Streptophyta</taxon>
        <taxon>Embryophyta</taxon>
        <taxon>Tracheophyta</taxon>
        <taxon>Spermatophyta</taxon>
        <taxon>Magnoliopsida</taxon>
        <taxon>Liliopsida</taxon>
        <taxon>Poales</taxon>
        <taxon>Poaceae</taxon>
        <taxon>BOP clade</taxon>
        <taxon>Oryzoideae</taxon>
        <taxon>Oryzeae</taxon>
        <taxon>Oryzinae</taxon>
        <taxon>Oryza</taxon>
        <taxon>Oryza meyeriana</taxon>
    </lineage>
</organism>
<keyword evidence="3" id="KW-1185">Reference proteome</keyword>
<evidence type="ECO:0000313" key="2">
    <source>
        <dbReference type="EMBL" id="KAF0904660.1"/>
    </source>
</evidence>
<reference evidence="2 3" key="1">
    <citation type="submission" date="2019-11" db="EMBL/GenBank/DDBJ databases">
        <title>Whole genome sequence of Oryza granulata.</title>
        <authorList>
            <person name="Li W."/>
        </authorList>
    </citation>
    <scope>NUCLEOTIDE SEQUENCE [LARGE SCALE GENOMIC DNA]</scope>
    <source>
        <strain evidence="3">cv. Menghai</strain>
        <tissue evidence="2">Leaf</tissue>
    </source>
</reference>
<dbReference type="EMBL" id="SPHZ02000008">
    <property type="protein sequence ID" value="KAF0904660.1"/>
    <property type="molecule type" value="Genomic_DNA"/>
</dbReference>
<evidence type="ECO:0000313" key="3">
    <source>
        <dbReference type="Proteomes" id="UP000479710"/>
    </source>
</evidence>
<feature type="region of interest" description="Disordered" evidence="1">
    <location>
        <begin position="46"/>
        <end position="73"/>
    </location>
</feature>